<dbReference type="AlphaFoldDB" id="A0A1M6A4J3"/>
<keyword evidence="2" id="KW-1185">Reference proteome</keyword>
<dbReference type="PANTHER" id="PTHR30619:SF1">
    <property type="entry name" value="RECOMBINATION PROTEIN 2"/>
    <property type="match status" value="1"/>
</dbReference>
<gene>
    <name evidence="1" type="ORF">SAMN05444350_10133</name>
</gene>
<dbReference type="InterPro" id="IPR052159">
    <property type="entry name" value="Competence_DNA_uptake"/>
</dbReference>
<dbReference type="SUPFAM" id="SSF56281">
    <property type="entry name" value="Metallo-hydrolase/oxidoreductase"/>
    <property type="match status" value="1"/>
</dbReference>
<dbReference type="Gene3D" id="3.60.15.10">
    <property type="entry name" value="Ribonuclease Z/Hydroxyacylglutathione hydrolase-like"/>
    <property type="match status" value="1"/>
</dbReference>
<dbReference type="RefSeq" id="WP_073312359.1">
    <property type="nucleotide sequence ID" value="NZ_FQZN01000001.1"/>
</dbReference>
<evidence type="ECO:0008006" key="3">
    <source>
        <dbReference type="Google" id="ProtNLM"/>
    </source>
</evidence>
<dbReference type="InterPro" id="IPR036866">
    <property type="entry name" value="RibonucZ/Hydroxyglut_hydro"/>
</dbReference>
<dbReference type="eggNOG" id="COG2333">
    <property type="taxonomic scope" value="Bacteria"/>
</dbReference>
<dbReference type="GeneID" id="92710290"/>
<evidence type="ECO:0000313" key="2">
    <source>
        <dbReference type="Proteomes" id="UP000184192"/>
    </source>
</evidence>
<dbReference type="PANTHER" id="PTHR30619">
    <property type="entry name" value="DNA INTERNALIZATION/COMPETENCE PROTEIN COMEC/REC2"/>
    <property type="match status" value="1"/>
</dbReference>
<evidence type="ECO:0000313" key="1">
    <source>
        <dbReference type="EMBL" id="SHI31315.1"/>
    </source>
</evidence>
<protein>
    <recommendedName>
        <fullName evidence="3">Metal-dependent hydrolase, beta-lactamase superfamily II</fullName>
    </recommendedName>
</protein>
<dbReference type="EMBL" id="FQZN01000001">
    <property type="protein sequence ID" value="SHI31315.1"/>
    <property type="molecule type" value="Genomic_DNA"/>
</dbReference>
<name>A0A1M6A4J3_9BACE</name>
<dbReference type="Proteomes" id="UP000184192">
    <property type="component" value="Unassembled WGS sequence"/>
</dbReference>
<reference evidence="2" key="1">
    <citation type="submission" date="2016-11" db="EMBL/GenBank/DDBJ databases">
        <authorList>
            <person name="Varghese N."/>
            <person name="Submissions S."/>
        </authorList>
    </citation>
    <scope>NUCLEOTIDE SEQUENCE [LARGE SCALE GENOMIC DNA]</scope>
    <source>
        <strain evidence="2">DSM 26884</strain>
    </source>
</reference>
<proteinExistence type="predicted"/>
<organism evidence="1 2">
    <name type="scientific">Bacteroides stercorirosoris</name>
    <dbReference type="NCBI Taxonomy" id="871324"/>
    <lineage>
        <taxon>Bacteria</taxon>
        <taxon>Pseudomonadati</taxon>
        <taxon>Bacteroidota</taxon>
        <taxon>Bacteroidia</taxon>
        <taxon>Bacteroidales</taxon>
        <taxon>Bacteroidaceae</taxon>
        <taxon>Bacteroides</taxon>
    </lineage>
</organism>
<sequence length="413" mass="46542">MNIPFKIPVIALLVLFSMTIRAQDVKIGKVLPAWEEGYLDIHAINTGQGECTFFILPDGTTMLVDAGEIREKSPNIVPQKPNEETAPYETYAKYIAHFMKGTKHKAIDYMLLTHFHIDHMGEVNKGCKWAENKAYQLTGISGVGDCIPFKKAIDRGWPDYNDPIAPISKAFPNYLNFIKWQKEKNGMEIEQFKVGKKDQLVLVHNAAKYPTFEIRNIAANGRVWTGVEDIERNYFISTDQLSQSEWPDENQCSIVFRVSYGKFDYFTGADLPAVTNLDWQNLELPVGLVTGPVEACKSNHHMNYDAMGVTLLKALRPQVVVVHNRKAQQPDIEVLRRILSTTKAYPGKKDVFSTNFHPATALVAYPNTKQMAAKQGHIVIRVHPGGNEFYVYALDDAGDDYTVTSIHGPYICN</sequence>
<accession>A0A1M6A4J3</accession>